<evidence type="ECO:0000256" key="4">
    <source>
        <dbReference type="ARBA" id="ARBA00022723"/>
    </source>
</evidence>
<proteinExistence type="inferred from homology"/>
<evidence type="ECO:0000256" key="2">
    <source>
        <dbReference type="ARBA" id="ARBA00011643"/>
    </source>
</evidence>
<dbReference type="EMBL" id="JQBR01000001">
    <property type="protein sequence ID" value="KRN67579.1"/>
    <property type="molecule type" value="Genomic_DNA"/>
</dbReference>
<feature type="binding site" evidence="5">
    <location>
        <position position="65"/>
    </location>
    <ligand>
        <name>a divalent metal cation</name>
        <dbReference type="ChEBI" id="CHEBI:60240"/>
        <label>1</label>
    </ligand>
</feature>
<evidence type="ECO:0000313" key="6">
    <source>
        <dbReference type="EMBL" id="KRN67579.1"/>
    </source>
</evidence>
<gene>
    <name evidence="6" type="ORF">IV80_GL000122</name>
</gene>
<comment type="similarity">
    <text evidence="1">Belongs to the GTP cyclohydrolase I type 2/NIF3 family.</text>
</comment>
<dbReference type="GO" id="GO:0046872">
    <property type="term" value="F:metal ion binding"/>
    <property type="evidence" value="ECO:0007669"/>
    <property type="project" value="UniProtKB-KW"/>
</dbReference>
<reference evidence="6 7" key="1">
    <citation type="journal article" date="2015" name="Genome Announc.">
        <title>Expanding the biotechnology potential of lactobacilli through comparative genomics of 213 strains and associated genera.</title>
        <authorList>
            <person name="Sun Z."/>
            <person name="Harris H.M."/>
            <person name="McCann A."/>
            <person name="Guo C."/>
            <person name="Argimon S."/>
            <person name="Zhang W."/>
            <person name="Yang X."/>
            <person name="Jeffery I.B."/>
            <person name="Cooney J.C."/>
            <person name="Kagawa T.F."/>
            <person name="Liu W."/>
            <person name="Song Y."/>
            <person name="Salvetti E."/>
            <person name="Wrobel A."/>
            <person name="Rasinkangas P."/>
            <person name="Parkhill J."/>
            <person name="Rea M.C."/>
            <person name="O'Sullivan O."/>
            <person name="Ritari J."/>
            <person name="Douillard F.P."/>
            <person name="Paul Ross R."/>
            <person name="Yang R."/>
            <person name="Briner A.E."/>
            <person name="Felis G.E."/>
            <person name="de Vos W.M."/>
            <person name="Barrangou R."/>
            <person name="Klaenhammer T.R."/>
            <person name="Caufield P.W."/>
            <person name="Cui Y."/>
            <person name="Zhang H."/>
            <person name="O'Toole P.W."/>
        </authorList>
    </citation>
    <scope>NUCLEOTIDE SEQUENCE [LARGE SCALE GENOMIC DNA]</scope>
    <source>
        <strain evidence="6 7">DSM 17757</strain>
    </source>
</reference>
<organism evidence="6 7">
    <name type="scientific">Pediococcus cellicola</name>
    <dbReference type="NCBI Taxonomy" id="319652"/>
    <lineage>
        <taxon>Bacteria</taxon>
        <taxon>Bacillati</taxon>
        <taxon>Bacillota</taxon>
        <taxon>Bacilli</taxon>
        <taxon>Lactobacillales</taxon>
        <taxon>Lactobacillaceae</taxon>
        <taxon>Pediococcus</taxon>
    </lineage>
</organism>
<feature type="binding site" evidence="5">
    <location>
        <position position="64"/>
    </location>
    <ligand>
        <name>a divalent metal cation</name>
        <dbReference type="ChEBI" id="CHEBI:60240"/>
        <label>2</label>
    </ligand>
</feature>
<accession>A0A0R2IR96</accession>
<dbReference type="Proteomes" id="UP000051568">
    <property type="component" value="Unassembled WGS sequence"/>
</dbReference>
<evidence type="ECO:0000256" key="5">
    <source>
        <dbReference type="PIRSR" id="PIRSR602678-1"/>
    </source>
</evidence>
<feature type="binding site" evidence="5">
    <location>
        <position position="231"/>
    </location>
    <ligand>
        <name>a divalent metal cation</name>
        <dbReference type="ChEBI" id="CHEBI:60240"/>
        <label>1</label>
    </ligand>
</feature>
<dbReference type="SUPFAM" id="SSF102705">
    <property type="entry name" value="NIF3 (NGG1p interacting factor 3)-like"/>
    <property type="match status" value="1"/>
</dbReference>
<evidence type="ECO:0000256" key="1">
    <source>
        <dbReference type="ARBA" id="ARBA00006964"/>
    </source>
</evidence>
<name>A0A0R2IR96_9LACO</name>
<dbReference type="InterPro" id="IPR036069">
    <property type="entry name" value="DUF34/NIF3_sf"/>
</dbReference>
<dbReference type="Pfam" id="PF01784">
    <property type="entry name" value="DUF34_NIF3"/>
    <property type="match status" value="1"/>
</dbReference>
<dbReference type="PATRIC" id="fig|319652.3.peg.124"/>
<protein>
    <recommendedName>
        <fullName evidence="3">GTP cyclohydrolase 1 type 2 homolog</fullName>
    </recommendedName>
</protein>
<dbReference type="AlphaFoldDB" id="A0A0R2IR96"/>
<dbReference type="Gene3D" id="3.40.1390.30">
    <property type="entry name" value="NIF3 (NGG1p interacting factor 3)-like"/>
    <property type="match status" value="2"/>
</dbReference>
<dbReference type="NCBIfam" id="TIGR00486">
    <property type="entry name" value="YbgI_SA1388"/>
    <property type="match status" value="1"/>
</dbReference>
<dbReference type="PANTHER" id="PTHR13799">
    <property type="entry name" value="NGG1 INTERACTING FACTOR 3"/>
    <property type="match status" value="1"/>
</dbReference>
<dbReference type="GO" id="GO:0005737">
    <property type="term" value="C:cytoplasm"/>
    <property type="evidence" value="ECO:0007669"/>
    <property type="project" value="TreeGrafter"/>
</dbReference>
<comment type="subunit">
    <text evidence="2">Homohexamer.</text>
</comment>
<dbReference type="RefSeq" id="WP_057747992.1">
    <property type="nucleotide sequence ID" value="NZ_BJVH01000001.1"/>
</dbReference>
<keyword evidence="4 5" id="KW-0479">Metal-binding</keyword>
<comment type="caution">
    <text evidence="6">The sequence shown here is derived from an EMBL/GenBank/DDBJ whole genome shotgun (WGS) entry which is preliminary data.</text>
</comment>
<dbReference type="FunFam" id="3.40.1390.30:FF:000001">
    <property type="entry name" value="GTP cyclohydrolase 1 type 2"/>
    <property type="match status" value="1"/>
</dbReference>
<evidence type="ECO:0000313" key="7">
    <source>
        <dbReference type="Proteomes" id="UP000051568"/>
    </source>
</evidence>
<evidence type="ECO:0000256" key="3">
    <source>
        <dbReference type="ARBA" id="ARBA00022112"/>
    </source>
</evidence>
<dbReference type="InterPro" id="IPR002678">
    <property type="entry name" value="DUF34/NIF3"/>
</dbReference>
<feature type="binding site" evidence="5">
    <location>
        <position position="228"/>
    </location>
    <ligand>
        <name>a divalent metal cation</name>
        <dbReference type="ChEBI" id="CHEBI:60240"/>
        <label>1</label>
    </ligand>
</feature>
<dbReference type="OrthoDB" id="9792792at2"/>
<dbReference type="PANTHER" id="PTHR13799:SF14">
    <property type="entry name" value="GTP CYCLOHYDROLASE 1 TYPE 2 HOMOLOG"/>
    <property type="match status" value="1"/>
</dbReference>
<keyword evidence="7" id="KW-1185">Reference proteome</keyword>
<dbReference type="STRING" id="319652.IV80_GL000122"/>
<feature type="binding site" evidence="5">
    <location>
        <position position="103"/>
    </location>
    <ligand>
        <name>a divalent metal cation</name>
        <dbReference type="ChEBI" id="CHEBI:60240"/>
        <label>1</label>
    </ligand>
</feature>
<sequence length="268" mass="29862">MKIRSFTQQLDQFAPKQLAEPGDPIGLQIGDLDAQFTRVLVTLDVRPEVVAEAIEKHCELIVAHHPVMFHSARNLDLSVPQNHLYAEIIKHNMTVYAAHSNLDAAENGMNDWLAEKIGLNKPQRLLDGYVDEHGQQFGMGRIGTLEKPMSIKQLAEKLKIDFNLQGLRLIAQNPQKVISRVAVLGGDGGKYFNQALAKGAEVFVTGDVYYHTGHDMLAAGLATIDPGHNIEKICIPKLANLFRSWKDIQNNHIQVIESKVNTDPFTFI</sequence>